<dbReference type="GO" id="GO:1901023">
    <property type="term" value="P:4-hydroxyphenylacetate catabolic process"/>
    <property type="evidence" value="ECO:0007669"/>
    <property type="project" value="InterPro"/>
</dbReference>
<dbReference type="InterPro" id="IPR011234">
    <property type="entry name" value="Fumarylacetoacetase-like_C"/>
</dbReference>
<dbReference type="EMBL" id="UINC01008222">
    <property type="protein sequence ID" value="SVA37046.1"/>
    <property type="molecule type" value="Genomic_DNA"/>
</dbReference>
<dbReference type="InterPro" id="IPR012684">
    <property type="entry name" value="HPA_isomer/decarb_C"/>
</dbReference>
<dbReference type="Gene3D" id="2.30.30.370">
    <property type="entry name" value="FAH"/>
    <property type="match status" value="1"/>
</dbReference>
<dbReference type="GO" id="GO:0046872">
    <property type="term" value="F:metal ion binding"/>
    <property type="evidence" value="ECO:0007669"/>
    <property type="project" value="UniProtKB-KW"/>
</dbReference>
<protein>
    <recommendedName>
        <fullName evidence="2">Fumarylacetoacetase-like C-terminal domain-containing protein</fullName>
    </recommendedName>
</protein>
<dbReference type="SUPFAM" id="SSF56529">
    <property type="entry name" value="FAH"/>
    <property type="match status" value="1"/>
</dbReference>
<sequence length="246" mass="27465">MKLARFACNGQVHEAVYRDDQLWVGSVAYDPNDVMWLPPVAHSSKAIGVALGYTDHAVELDLELPEEPILFQKMVSSYIGHKANIVSPRNIDYMHYECELVAVIGLPARKVKAADALVYVKGYTIGNDVTIRDFVTNYFRPPIKAKGFDTFGPIGPFLTSADEIDPTYVGLRTYVNDELRQEGNTKHLRHSVADLIEYISDYMTLYPGDMIWSGTPEGISHIYPGDRLRLEVDGLGALENQVVEGD</sequence>
<evidence type="ECO:0000256" key="1">
    <source>
        <dbReference type="ARBA" id="ARBA00022723"/>
    </source>
</evidence>
<proteinExistence type="predicted"/>
<dbReference type="GO" id="GO:0008704">
    <property type="term" value="F:5-carboxymethyl-2-hydroxymuconate delta-isomerase activity"/>
    <property type="evidence" value="ECO:0007669"/>
    <property type="project" value="InterPro"/>
</dbReference>
<evidence type="ECO:0000259" key="2">
    <source>
        <dbReference type="Pfam" id="PF01557"/>
    </source>
</evidence>
<dbReference type="NCBIfam" id="TIGR02303">
    <property type="entry name" value="HpaG-C-term"/>
    <property type="match status" value="1"/>
</dbReference>
<dbReference type="GO" id="GO:0018800">
    <property type="term" value="F:5-oxopent-3-ene-1,2,5-tricarboxylate decarboxylase activity"/>
    <property type="evidence" value="ECO:0007669"/>
    <property type="project" value="InterPro"/>
</dbReference>
<dbReference type="AlphaFoldDB" id="A0A381V9I0"/>
<dbReference type="PANTHER" id="PTHR11820">
    <property type="entry name" value="ACYLPYRUVASE"/>
    <property type="match status" value="1"/>
</dbReference>
<accession>A0A381V9I0</accession>
<dbReference type="InterPro" id="IPR036663">
    <property type="entry name" value="Fumarylacetoacetase_C_sf"/>
</dbReference>
<gene>
    <name evidence="3" type="ORF">METZ01_LOCUS89900</name>
</gene>
<dbReference type="PANTHER" id="PTHR11820:SF114">
    <property type="entry name" value="4-HYDROXYPHENYLACETATE CATABOLISM PROTEIN"/>
    <property type="match status" value="1"/>
</dbReference>
<reference evidence="3" key="1">
    <citation type="submission" date="2018-05" db="EMBL/GenBank/DDBJ databases">
        <authorList>
            <person name="Lanie J.A."/>
            <person name="Ng W.-L."/>
            <person name="Kazmierczak K.M."/>
            <person name="Andrzejewski T.M."/>
            <person name="Davidsen T.M."/>
            <person name="Wayne K.J."/>
            <person name="Tettelin H."/>
            <person name="Glass J.I."/>
            <person name="Rusch D."/>
            <person name="Podicherti R."/>
            <person name="Tsui H.-C.T."/>
            <person name="Winkler M.E."/>
        </authorList>
    </citation>
    <scope>NUCLEOTIDE SEQUENCE</scope>
</reference>
<feature type="domain" description="Fumarylacetoacetase-like C-terminal" evidence="2">
    <location>
        <begin position="46"/>
        <end position="243"/>
    </location>
</feature>
<dbReference type="Pfam" id="PF01557">
    <property type="entry name" value="FAA_hydrolase"/>
    <property type="match status" value="1"/>
</dbReference>
<name>A0A381V9I0_9ZZZZ</name>
<organism evidence="3">
    <name type="scientific">marine metagenome</name>
    <dbReference type="NCBI Taxonomy" id="408172"/>
    <lineage>
        <taxon>unclassified sequences</taxon>
        <taxon>metagenomes</taxon>
        <taxon>ecological metagenomes</taxon>
    </lineage>
</organism>
<evidence type="ECO:0000313" key="3">
    <source>
        <dbReference type="EMBL" id="SVA37046.1"/>
    </source>
</evidence>
<dbReference type="Gene3D" id="3.90.850.10">
    <property type="entry name" value="Fumarylacetoacetase-like, C-terminal domain"/>
    <property type="match status" value="1"/>
</dbReference>
<keyword evidence="1" id="KW-0479">Metal-binding</keyword>